<feature type="transmembrane region" description="Helical" evidence="1">
    <location>
        <begin position="12"/>
        <end position="35"/>
    </location>
</feature>
<keyword evidence="1" id="KW-0472">Membrane</keyword>
<comment type="caution">
    <text evidence="2">The sequence shown here is derived from an EMBL/GenBank/DDBJ whole genome shotgun (WGS) entry which is preliminary data.</text>
</comment>
<keyword evidence="3" id="KW-1185">Reference proteome</keyword>
<gene>
    <name evidence="2" type="ORF">IQ247_21995</name>
</gene>
<dbReference type="EMBL" id="JADEWL010000094">
    <property type="protein sequence ID" value="MBE9215300.1"/>
    <property type="molecule type" value="Genomic_DNA"/>
</dbReference>
<sequence>MAGLLPKQKKQINFLQILAIITLIFNIFTLFFIIYQGLLIRNITTRKAPTFIELINGKPATANNILERNPEAIRQFVSTTMTAIFNWSGNLPPQTIEDATNPKPDLGITVKTPQGYNKKITSSSWVASFGLSEDFRQGFITQIADMTPNDIFISNNNNQKITGQLLIKRVYPPENISPGKWRVGMVANIVQNSNNKKTITPFNKDFLVRAVDAYEHPLSGEITPLQQAVYRLRSQKLEIYEITDLCLNDTSSRCQPGFNTNQFIN</sequence>
<keyword evidence="1" id="KW-0812">Transmembrane</keyword>
<dbReference type="AlphaFoldDB" id="A0A8J7F756"/>
<dbReference type="Proteomes" id="UP000620559">
    <property type="component" value="Unassembled WGS sequence"/>
</dbReference>
<protein>
    <submittedName>
        <fullName evidence="2">Uncharacterized protein</fullName>
    </submittedName>
</protein>
<evidence type="ECO:0000256" key="1">
    <source>
        <dbReference type="SAM" id="Phobius"/>
    </source>
</evidence>
<dbReference type="RefSeq" id="WP_193923334.1">
    <property type="nucleotide sequence ID" value="NZ_JADEWL010000094.1"/>
</dbReference>
<keyword evidence="1" id="KW-1133">Transmembrane helix</keyword>
<reference evidence="2" key="1">
    <citation type="submission" date="2020-10" db="EMBL/GenBank/DDBJ databases">
        <authorList>
            <person name="Castelo-Branco R."/>
            <person name="Eusebio N."/>
            <person name="Adriana R."/>
            <person name="Vieira A."/>
            <person name="Brugerolle De Fraissinette N."/>
            <person name="Rezende De Castro R."/>
            <person name="Schneider M.P."/>
            <person name="Vasconcelos V."/>
            <person name="Leao P.N."/>
        </authorList>
    </citation>
    <scope>NUCLEOTIDE SEQUENCE</scope>
    <source>
        <strain evidence="2">LEGE 06105</strain>
    </source>
</reference>
<name>A0A8J7F756_9CYAN</name>
<proteinExistence type="predicted"/>
<organism evidence="2 3">
    <name type="scientific">Plectonema cf. radiosum LEGE 06105</name>
    <dbReference type="NCBI Taxonomy" id="945769"/>
    <lineage>
        <taxon>Bacteria</taxon>
        <taxon>Bacillati</taxon>
        <taxon>Cyanobacteriota</taxon>
        <taxon>Cyanophyceae</taxon>
        <taxon>Oscillatoriophycideae</taxon>
        <taxon>Oscillatoriales</taxon>
        <taxon>Microcoleaceae</taxon>
        <taxon>Plectonema</taxon>
    </lineage>
</organism>
<accession>A0A8J7F756</accession>
<evidence type="ECO:0000313" key="3">
    <source>
        <dbReference type="Proteomes" id="UP000620559"/>
    </source>
</evidence>
<evidence type="ECO:0000313" key="2">
    <source>
        <dbReference type="EMBL" id="MBE9215300.1"/>
    </source>
</evidence>